<comment type="caution">
    <text evidence="1">The sequence shown here is derived from an EMBL/GenBank/DDBJ whole genome shotgun (WGS) entry which is preliminary data.</text>
</comment>
<reference evidence="1" key="2">
    <citation type="submission" date="2020-05" db="EMBL/GenBank/DDBJ databases">
        <authorList>
            <person name="Kim H.-S."/>
            <person name="Proctor R.H."/>
            <person name="Brown D.W."/>
        </authorList>
    </citation>
    <scope>NUCLEOTIDE SEQUENCE</scope>
    <source>
        <strain evidence="1">NRRL 22465</strain>
    </source>
</reference>
<dbReference type="Proteomes" id="UP000635477">
    <property type="component" value="Unassembled WGS sequence"/>
</dbReference>
<name>A0A8H4U7N1_9HYPO</name>
<organism evidence="1 2">
    <name type="scientific">Fusarium zealandicum</name>
    <dbReference type="NCBI Taxonomy" id="1053134"/>
    <lineage>
        <taxon>Eukaryota</taxon>
        <taxon>Fungi</taxon>
        <taxon>Dikarya</taxon>
        <taxon>Ascomycota</taxon>
        <taxon>Pezizomycotina</taxon>
        <taxon>Sordariomycetes</taxon>
        <taxon>Hypocreomycetidae</taxon>
        <taxon>Hypocreales</taxon>
        <taxon>Nectriaceae</taxon>
        <taxon>Fusarium</taxon>
        <taxon>Fusarium staphyleae species complex</taxon>
    </lineage>
</organism>
<sequence>MQRHPNGRQVDIVEQGERLAAFIHASTRHSYSPHSAQPDAMMTRDPGAGVRVGTKAATTLTCHDINCITGTSLIGLVQARPVPPIAHVNFGSRERYLMRKIHASSGRLHLSRNQVQFCRVSWAY</sequence>
<reference evidence="1" key="1">
    <citation type="journal article" date="2020" name="BMC Genomics">
        <title>Correction to: Identification and distribution of gene clusters required for synthesis of sphingolipid metabolism inhibitors in diverse species of the filamentous fungus Fusarium.</title>
        <authorList>
            <person name="Kim H.S."/>
            <person name="Lohmar J.M."/>
            <person name="Busman M."/>
            <person name="Brown D.W."/>
            <person name="Naumann T.A."/>
            <person name="Divon H.H."/>
            <person name="Lysoe E."/>
            <person name="Uhlig S."/>
            <person name="Proctor R.H."/>
        </authorList>
    </citation>
    <scope>NUCLEOTIDE SEQUENCE</scope>
    <source>
        <strain evidence="1">NRRL 22465</strain>
    </source>
</reference>
<proteinExistence type="predicted"/>
<evidence type="ECO:0000313" key="1">
    <source>
        <dbReference type="EMBL" id="KAF4971291.1"/>
    </source>
</evidence>
<keyword evidence="2" id="KW-1185">Reference proteome</keyword>
<dbReference type="EMBL" id="JABEYC010000977">
    <property type="protein sequence ID" value="KAF4971291.1"/>
    <property type="molecule type" value="Genomic_DNA"/>
</dbReference>
<protein>
    <submittedName>
        <fullName evidence="1">Uncharacterized protein</fullName>
    </submittedName>
</protein>
<evidence type="ECO:0000313" key="2">
    <source>
        <dbReference type="Proteomes" id="UP000635477"/>
    </source>
</evidence>
<gene>
    <name evidence="1" type="ORF">FZEAL_9888</name>
</gene>
<dbReference type="AlphaFoldDB" id="A0A8H4U7N1"/>
<accession>A0A8H4U7N1</accession>